<evidence type="ECO:0000256" key="5">
    <source>
        <dbReference type="ARBA" id="ARBA00022691"/>
    </source>
</evidence>
<sequence length="556" mass="63509">MSTAEDIKNKIWAMANELRGNMDASEYRDYILGFMFYRFLSEHQLNWQSENEFPDLAGRKLEKINQRYAKEAIGDDLTEYLKDIADALGYAIEPKFTWISIVERVNDRSFAPSEFQEMFDKFANNAKLNPNAVNDFTGVFSDINLGNSRLGDSTNVRAKTLLDIVNLVNEIEYKDEAGHDILGDIYEYLIAEFAGNAGKKGGEFFTPHQVSLVLAKIIAANMDPEIEHPEVYDFACGSGSLLLTVEEELQIPGRQKRRRVRYYGQELNTTNYNMARMNLMMHGVDYQMMDLRNADTLENDWPDGVGNDNIDHPHFFDAVVANPPYSSRWDNSANKIKDARFKDYGLAPKTKADYAFLLHGLYHLNSRGTMAIVLPHGVLFRGNAEGKIRKALLEKNQIDAIIGLPAGLFFSTGIPTIIMVLKKNKTNKDVLFIDASGEDHYKKIKKQNFLREEDINLIIDTYKKREDVDKYAHVASIDEIKENDYNLNIPRYVDTFEEEPPIDLGELTQEISQTDQEIAESEQNLLSMMKELTSDDPKMMEDLKTLISLFEGEKGR</sequence>
<dbReference type="InterPro" id="IPR003356">
    <property type="entry name" value="DNA_methylase_A-5"/>
</dbReference>
<dbReference type="EMBL" id="WKOD01000001">
    <property type="protein sequence ID" value="MSA67681.1"/>
    <property type="molecule type" value="Genomic_DNA"/>
</dbReference>
<dbReference type="InterPro" id="IPR004546">
    <property type="entry name" value="Restrct_endonuc_T1M"/>
</dbReference>
<evidence type="ECO:0000259" key="9">
    <source>
        <dbReference type="Pfam" id="PF12161"/>
    </source>
</evidence>
<dbReference type="Pfam" id="PF12161">
    <property type="entry name" value="HsdM_N"/>
    <property type="match status" value="1"/>
</dbReference>
<evidence type="ECO:0000259" key="8">
    <source>
        <dbReference type="Pfam" id="PF02384"/>
    </source>
</evidence>
<dbReference type="AlphaFoldDB" id="A0A6A8HRM9"/>
<dbReference type="PANTHER" id="PTHR42933">
    <property type="entry name" value="SLR6095 PROTEIN"/>
    <property type="match status" value="1"/>
</dbReference>
<comment type="catalytic activity">
    <reaction evidence="7">
        <text>a 2'-deoxyadenosine in DNA + S-adenosyl-L-methionine = an N(6)-methyl-2'-deoxyadenosine in DNA + S-adenosyl-L-homocysteine + H(+)</text>
        <dbReference type="Rhea" id="RHEA:15197"/>
        <dbReference type="Rhea" id="RHEA-COMP:12418"/>
        <dbReference type="Rhea" id="RHEA-COMP:12419"/>
        <dbReference type="ChEBI" id="CHEBI:15378"/>
        <dbReference type="ChEBI" id="CHEBI:57856"/>
        <dbReference type="ChEBI" id="CHEBI:59789"/>
        <dbReference type="ChEBI" id="CHEBI:90615"/>
        <dbReference type="ChEBI" id="CHEBI:90616"/>
        <dbReference type="EC" id="2.1.1.72"/>
    </reaction>
</comment>
<dbReference type="Pfam" id="PF02384">
    <property type="entry name" value="N6_Mtase"/>
    <property type="match status" value="1"/>
</dbReference>
<name>A0A6A8HRM9_9LACO</name>
<dbReference type="RefSeq" id="WP_154236479.1">
    <property type="nucleotide sequence ID" value="NZ_WKNS01000001.1"/>
</dbReference>
<evidence type="ECO:0000256" key="6">
    <source>
        <dbReference type="ARBA" id="ARBA00022747"/>
    </source>
</evidence>
<comment type="caution">
    <text evidence="10">The sequence shown here is derived from an EMBL/GenBank/DDBJ whole genome shotgun (WGS) entry which is preliminary data.</text>
</comment>
<keyword evidence="4 10" id="KW-0808">Transferase</keyword>
<dbReference type="GO" id="GO:0032259">
    <property type="term" value="P:methylation"/>
    <property type="evidence" value="ECO:0007669"/>
    <property type="project" value="UniProtKB-KW"/>
</dbReference>
<keyword evidence="5" id="KW-0949">S-adenosyl-L-methionine</keyword>
<dbReference type="Gene3D" id="3.40.50.150">
    <property type="entry name" value="Vaccinia Virus protein VP39"/>
    <property type="match status" value="1"/>
</dbReference>
<dbReference type="SUPFAM" id="SSF53335">
    <property type="entry name" value="S-adenosyl-L-methionine-dependent methyltransferases"/>
    <property type="match status" value="1"/>
</dbReference>
<evidence type="ECO:0000256" key="4">
    <source>
        <dbReference type="ARBA" id="ARBA00022679"/>
    </source>
</evidence>
<organism evidence="10">
    <name type="scientific">Ligilactobacillus ruminis</name>
    <dbReference type="NCBI Taxonomy" id="1623"/>
    <lineage>
        <taxon>Bacteria</taxon>
        <taxon>Bacillati</taxon>
        <taxon>Bacillota</taxon>
        <taxon>Bacilli</taxon>
        <taxon>Lactobacillales</taxon>
        <taxon>Lactobacillaceae</taxon>
        <taxon>Ligilactobacillus</taxon>
    </lineage>
</organism>
<dbReference type="InterPro" id="IPR022749">
    <property type="entry name" value="D12N6_MeTrfase_N"/>
</dbReference>
<evidence type="ECO:0000256" key="1">
    <source>
        <dbReference type="ARBA" id="ARBA00006594"/>
    </source>
</evidence>
<evidence type="ECO:0000256" key="2">
    <source>
        <dbReference type="ARBA" id="ARBA00011900"/>
    </source>
</evidence>
<dbReference type="PANTHER" id="PTHR42933:SF1">
    <property type="entry name" value="SITE-SPECIFIC DNA-METHYLTRANSFERASE (ADENINE-SPECIFIC)"/>
    <property type="match status" value="1"/>
</dbReference>
<feature type="domain" description="DNA methylase adenine-specific" evidence="8">
    <location>
        <begin position="179"/>
        <end position="499"/>
    </location>
</feature>
<dbReference type="InterPro" id="IPR038333">
    <property type="entry name" value="T1MK-like_N_sf"/>
</dbReference>
<evidence type="ECO:0000256" key="7">
    <source>
        <dbReference type="ARBA" id="ARBA00047942"/>
    </source>
</evidence>
<dbReference type="InterPro" id="IPR051537">
    <property type="entry name" value="DNA_Adenine_Mtase"/>
</dbReference>
<dbReference type="InterPro" id="IPR029063">
    <property type="entry name" value="SAM-dependent_MTases_sf"/>
</dbReference>
<dbReference type="Gene3D" id="1.20.1260.30">
    <property type="match status" value="1"/>
</dbReference>
<dbReference type="EC" id="2.1.1.72" evidence="2"/>
<comment type="similarity">
    <text evidence="1">Belongs to the N(4)/N(6)-methyltransferase family.</text>
</comment>
<keyword evidence="3 10" id="KW-0489">Methyltransferase</keyword>
<gene>
    <name evidence="10" type="ORF">GKC89_00780</name>
</gene>
<accession>A0A6A8HRM9</accession>
<dbReference type="GO" id="GO:0009307">
    <property type="term" value="P:DNA restriction-modification system"/>
    <property type="evidence" value="ECO:0007669"/>
    <property type="project" value="UniProtKB-KW"/>
</dbReference>
<dbReference type="PROSITE" id="PS00092">
    <property type="entry name" value="N6_MTASE"/>
    <property type="match status" value="1"/>
</dbReference>
<feature type="domain" description="N6 adenine-specific DNA methyltransferase N-terminal" evidence="9">
    <location>
        <begin position="7"/>
        <end position="167"/>
    </location>
</feature>
<dbReference type="GO" id="GO:0003677">
    <property type="term" value="F:DNA binding"/>
    <property type="evidence" value="ECO:0007669"/>
    <property type="project" value="InterPro"/>
</dbReference>
<protein>
    <recommendedName>
        <fullName evidence="2">site-specific DNA-methyltransferase (adenine-specific)</fullName>
        <ecNumber evidence="2">2.1.1.72</ecNumber>
    </recommendedName>
</protein>
<keyword evidence="6" id="KW-0680">Restriction system</keyword>
<evidence type="ECO:0000313" key="10">
    <source>
        <dbReference type="EMBL" id="MSA67681.1"/>
    </source>
</evidence>
<evidence type="ECO:0000256" key="3">
    <source>
        <dbReference type="ARBA" id="ARBA00022603"/>
    </source>
</evidence>
<dbReference type="GO" id="GO:0009007">
    <property type="term" value="F:site-specific DNA-methyltransferase (adenine-specific) activity"/>
    <property type="evidence" value="ECO:0007669"/>
    <property type="project" value="UniProtKB-EC"/>
</dbReference>
<reference evidence="10" key="1">
    <citation type="journal article" date="2019" name="Nat. Med.">
        <title>A library of human gut bacterial isolates paired with longitudinal multiomics data enables mechanistic microbiome research.</title>
        <authorList>
            <person name="Poyet M."/>
            <person name="Groussin M."/>
            <person name="Gibbons S.M."/>
            <person name="Avila-Pacheco J."/>
            <person name="Jiang X."/>
            <person name="Kearney S.M."/>
            <person name="Perrotta A.R."/>
            <person name="Berdy B."/>
            <person name="Zhao S."/>
            <person name="Lieberman T.D."/>
            <person name="Swanson P.K."/>
            <person name="Smith M."/>
            <person name="Roesemann S."/>
            <person name="Alexander J.E."/>
            <person name="Rich S.A."/>
            <person name="Livny J."/>
            <person name="Vlamakis H."/>
            <person name="Clish C."/>
            <person name="Bullock K."/>
            <person name="Deik A."/>
            <person name="Scott J."/>
            <person name="Pierce K.A."/>
            <person name="Xavier R.J."/>
            <person name="Alm E.J."/>
        </authorList>
    </citation>
    <scope>NUCLEOTIDE SEQUENCE</scope>
    <source>
        <strain evidence="10">BIOML-A18</strain>
    </source>
</reference>
<dbReference type="NCBIfam" id="TIGR00497">
    <property type="entry name" value="hsdM"/>
    <property type="match status" value="1"/>
</dbReference>
<dbReference type="InterPro" id="IPR002052">
    <property type="entry name" value="DNA_methylase_N6_adenine_CS"/>
</dbReference>
<dbReference type="GO" id="GO:0008170">
    <property type="term" value="F:N-methyltransferase activity"/>
    <property type="evidence" value="ECO:0007669"/>
    <property type="project" value="InterPro"/>
</dbReference>
<dbReference type="PRINTS" id="PR00507">
    <property type="entry name" value="N12N6MTFRASE"/>
</dbReference>
<proteinExistence type="inferred from homology"/>